<dbReference type="SUPFAM" id="SSF53062">
    <property type="entry name" value="PTS system fructose IIA component-like"/>
    <property type="match status" value="1"/>
</dbReference>
<feature type="domain" description="PTS EIIA type-4" evidence="6">
    <location>
        <begin position="551"/>
        <end position="691"/>
    </location>
</feature>
<name>A0A0B5QHC4_CLOBE</name>
<dbReference type="CDD" id="cd00009">
    <property type="entry name" value="AAA"/>
    <property type="match status" value="1"/>
</dbReference>
<dbReference type="STRING" id="1520.LF65_01012"/>
<dbReference type="SMART" id="SM00382">
    <property type="entry name" value="AAA"/>
    <property type="match status" value="1"/>
</dbReference>
<keyword evidence="1" id="KW-0808">Transferase</keyword>
<protein>
    <submittedName>
        <fullName evidence="8">Transcriptional regulator</fullName>
    </submittedName>
</protein>
<dbReference type="InterPro" id="IPR027417">
    <property type="entry name" value="P-loop_NTPase"/>
</dbReference>
<feature type="domain" description="PRD" evidence="7">
    <location>
        <begin position="798"/>
        <end position="899"/>
    </location>
</feature>
<dbReference type="Proteomes" id="UP000031866">
    <property type="component" value="Chromosome"/>
</dbReference>
<gene>
    <name evidence="8" type="ORF">LF65_01012</name>
</gene>
<reference evidence="9" key="1">
    <citation type="submission" date="2014-12" db="EMBL/GenBank/DDBJ databases">
        <title>Genome sequence of Clostridium beijerinckii strain 59B.</title>
        <authorList>
            <person name="Little G.T."/>
            <person name="Minton N.P."/>
        </authorList>
    </citation>
    <scope>NUCLEOTIDE SEQUENCE [LARGE SCALE GENOMIC DNA]</scope>
    <source>
        <strain evidence="9">59B</strain>
    </source>
</reference>
<dbReference type="Pfam" id="PF00158">
    <property type="entry name" value="Sigma54_activat"/>
    <property type="match status" value="1"/>
</dbReference>
<keyword evidence="2" id="KW-0547">Nucleotide-binding</keyword>
<dbReference type="SUPFAM" id="SSF63520">
    <property type="entry name" value="PTS-regulatory domain, PRD"/>
    <property type="match status" value="2"/>
</dbReference>
<dbReference type="InterPro" id="IPR033887">
    <property type="entry name" value="PTS_IIA_man"/>
</dbReference>
<evidence type="ECO:0000256" key="3">
    <source>
        <dbReference type="ARBA" id="ARBA00022777"/>
    </source>
</evidence>
<dbReference type="PROSITE" id="PS50045">
    <property type="entry name" value="SIGMA54_INTERACT_4"/>
    <property type="match status" value="1"/>
</dbReference>
<dbReference type="InterPro" id="IPR002078">
    <property type="entry name" value="Sigma_54_int"/>
</dbReference>
<dbReference type="OrthoDB" id="9765164at2"/>
<dbReference type="Gene3D" id="1.10.1790.10">
    <property type="entry name" value="PRD domain"/>
    <property type="match status" value="2"/>
</dbReference>
<feature type="domain" description="PRD" evidence="7">
    <location>
        <begin position="444"/>
        <end position="549"/>
    </location>
</feature>
<keyword evidence="3" id="KW-0418">Kinase</keyword>
<dbReference type="PROSITE" id="PS00676">
    <property type="entry name" value="SIGMA54_INTERACT_2"/>
    <property type="match status" value="1"/>
</dbReference>
<dbReference type="InterPro" id="IPR003593">
    <property type="entry name" value="AAA+_ATPase"/>
</dbReference>
<dbReference type="SUPFAM" id="SSF52540">
    <property type="entry name" value="P-loop containing nucleoside triphosphate hydrolases"/>
    <property type="match status" value="1"/>
</dbReference>
<dbReference type="GO" id="GO:0016301">
    <property type="term" value="F:kinase activity"/>
    <property type="evidence" value="ECO:0007669"/>
    <property type="project" value="UniProtKB-KW"/>
</dbReference>
<dbReference type="GO" id="GO:0005524">
    <property type="term" value="F:ATP binding"/>
    <property type="evidence" value="ECO:0007669"/>
    <property type="project" value="UniProtKB-KW"/>
</dbReference>
<dbReference type="Pfam" id="PF00874">
    <property type="entry name" value="PRD"/>
    <property type="match status" value="2"/>
</dbReference>
<dbReference type="EMBL" id="CP010086">
    <property type="protein sequence ID" value="AJG97631.1"/>
    <property type="molecule type" value="Genomic_DNA"/>
</dbReference>
<evidence type="ECO:0000259" key="6">
    <source>
        <dbReference type="PROSITE" id="PS51096"/>
    </source>
</evidence>
<dbReference type="KEGG" id="cbei:LF65_01012"/>
<dbReference type="Pfam" id="PF03610">
    <property type="entry name" value="EIIA-man"/>
    <property type="match status" value="1"/>
</dbReference>
<feature type="domain" description="Sigma-54 factor interaction" evidence="5">
    <location>
        <begin position="91"/>
        <end position="325"/>
    </location>
</feature>
<evidence type="ECO:0000313" key="9">
    <source>
        <dbReference type="Proteomes" id="UP000031866"/>
    </source>
</evidence>
<evidence type="ECO:0000259" key="5">
    <source>
        <dbReference type="PROSITE" id="PS50045"/>
    </source>
</evidence>
<dbReference type="GO" id="GO:0006355">
    <property type="term" value="P:regulation of DNA-templated transcription"/>
    <property type="evidence" value="ECO:0007669"/>
    <property type="project" value="InterPro"/>
</dbReference>
<dbReference type="AlphaFoldDB" id="A0A0B5QHC4"/>
<dbReference type="InterPro" id="IPR036662">
    <property type="entry name" value="PTS_EIIA_man-typ_sf"/>
</dbReference>
<dbReference type="PROSITE" id="PS51372">
    <property type="entry name" value="PRD_2"/>
    <property type="match status" value="2"/>
</dbReference>
<evidence type="ECO:0000313" key="8">
    <source>
        <dbReference type="EMBL" id="AJG97631.1"/>
    </source>
</evidence>
<dbReference type="PANTHER" id="PTHR32071:SF38">
    <property type="entry name" value="PSP OPERON TRANSCRIPTIONAL ACTIVATOR"/>
    <property type="match status" value="1"/>
</dbReference>
<evidence type="ECO:0000259" key="7">
    <source>
        <dbReference type="PROSITE" id="PS51372"/>
    </source>
</evidence>
<dbReference type="InterPro" id="IPR025943">
    <property type="entry name" value="Sigma_54_int_dom_ATP-bd_2"/>
</dbReference>
<dbReference type="Gene3D" id="3.40.50.300">
    <property type="entry name" value="P-loop containing nucleotide triphosphate hydrolases"/>
    <property type="match status" value="1"/>
</dbReference>
<organism evidence="8 9">
    <name type="scientific">Clostridium beijerinckii</name>
    <name type="common">Clostridium MP</name>
    <dbReference type="NCBI Taxonomy" id="1520"/>
    <lineage>
        <taxon>Bacteria</taxon>
        <taxon>Bacillati</taxon>
        <taxon>Bacillota</taxon>
        <taxon>Clostridia</taxon>
        <taxon>Eubacteriales</taxon>
        <taxon>Clostridiaceae</taxon>
        <taxon>Clostridium</taxon>
    </lineage>
</organism>
<dbReference type="PROSITE" id="PS51096">
    <property type="entry name" value="PTS_EIIA_TYPE_4"/>
    <property type="match status" value="1"/>
</dbReference>
<dbReference type="GO" id="GO:0009401">
    <property type="term" value="P:phosphoenolpyruvate-dependent sugar phosphotransferase system"/>
    <property type="evidence" value="ECO:0007669"/>
    <property type="project" value="InterPro"/>
</dbReference>
<dbReference type="Gene3D" id="3.40.50.510">
    <property type="entry name" value="Phosphotransferase system, mannose-type IIA component"/>
    <property type="match status" value="1"/>
</dbReference>
<dbReference type="InterPro" id="IPR004701">
    <property type="entry name" value="PTS_EIIA_man-typ"/>
</dbReference>
<accession>A0A0B5QHC4</accession>
<dbReference type="RefSeq" id="WP_041894550.1">
    <property type="nucleotide sequence ID" value="NZ_CP010086.2"/>
</dbReference>
<dbReference type="InterPro" id="IPR036634">
    <property type="entry name" value="PRD_sf"/>
</dbReference>
<dbReference type="CDD" id="cd00006">
    <property type="entry name" value="PTS_IIA_man"/>
    <property type="match status" value="1"/>
</dbReference>
<sequence length="899" mass="103241">MRRIDNIYKVLRDLCSKEYNERRCINGFSATEISLTMNIQRTNVSSDLNKLYRDGKIEKIVKKPVLYKIKDEDIQIEQGTEKVLKDAFDNIIGTSFSLKNASQQARAAIIYPPNGLHTLLLGETGTGKSMFAEVMYKYAKEIGKIKANAPFISFNCADYANNPQLLVSHIFGVKKGAYTGASRDTIGLVEKANEGILFLDEVHRLPSEGQEMLFSIIDKGIYRRLGDSEEEYKVKLLIICATTENVESALLKTFTRRIPMIIRLPALKDRTIEERYELIKNFLKIEVSCIKQSIGITANALKAFLLYNCSNNIGQLKSDIKLSCSKAFLENMMKRDKNICIHSQYLPQYVLSGLFKYKEKRNEIDRFVNQDVIKFCLDENNVREEEDIKIVDFYGALEEKRKLLESNGISEKDIKLIMSLDIDTYFKKYILNIDKDNLEELYKVVDRKIVDLVSEFLNKASEKLLMQFDSKILYGLSMHVASTVERILKGKEIKNHQLEDIKKMHPREYEISYDLKEKVESTFHIRIPEDEVGFITMFLCIDKENYENESSVGIIVAMHGEYTASSMADVANRLLGEKYAIGYDMPLDQKPESALENLTEIVKEIDKGRGVLLLVDMGSLVLFGDMIYEKTKVPVKTIEMVSTPIVLEATRKATLKASLEEIYDCCINLNPHIVRIYADNFSINSTLKKKVIITACITGQGTAIKLKPIVEEKLEITSNDIDILNIDIVNKKKFNHNIQKIKAEKDILAVVSAVKPDDESLLYISTSDIFDKKKVELLKSRLSLIEEIYDMREVIGENVNIDSYKYIECFRSFYIRLVNNKVELNSSALIGLILHIACVIERMLSGEKIIYRKYSEKMLDENKDKYNFVREILKPMEEAFNIEISVKEYLIILETIYFL</sequence>
<proteinExistence type="predicted"/>
<evidence type="ECO:0000256" key="4">
    <source>
        <dbReference type="ARBA" id="ARBA00022840"/>
    </source>
</evidence>
<evidence type="ECO:0000256" key="2">
    <source>
        <dbReference type="ARBA" id="ARBA00022741"/>
    </source>
</evidence>
<dbReference type="InterPro" id="IPR011608">
    <property type="entry name" value="PRD"/>
</dbReference>
<evidence type="ECO:0000256" key="1">
    <source>
        <dbReference type="ARBA" id="ARBA00022679"/>
    </source>
</evidence>
<keyword evidence="4" id="KW-0067">ATP-binding</keyword>
<dbReference type="PANTHER" id="PTHR32071">
    <property type="entry name" value="TRANSCRIPTIONAL REGULATORY PROTEIN"/>
    <property type="match status" value="1"/>
</dbReference>
<dbReference type="GO" id="GO:0016020">
    <property type="term" value="C:membrane"/>
    <property type="evidence" value="ECO:0007669"/>
    <property type="project" value="InterPro"/>
</dbReference>